<protein>
    <recommendedName>
        <fullName evidence="1">F-box domain-containing protein</fullName>
    </recommendedName>
</protein>
<dbReference type="SUPFAM" id="SSF81383">
    <property type="entry name" value="F-box domain"/>
    <property type="match status" value="1"/>
</dbReference>
<gene>
    <name evidence="2" type="ORF">L484_020644</name>
</gene>
<feature type="domain" description="F-box" evidence="1">
    <location>
        <begin position="28"/>
        <end position="59"/>
    </location>
</feature>
<dbReference type="AlphaFoldDB" id="W9S985"/>
<dbReference type="Proteomes" id="UP000030645">
    <property type="component" value="Unassembled WGS sequence"/>
</dbReference>
<evidence type="ECO:0000259" key="1">
    <source>
        <dbReference type="Pfam" id="PF00646"/>
    </source>
</evidence>
<accession>W9S985</accession>
<reference evidence="3" key="1">
    <citation type="submission" date="2013-01" db="EMBL/GenBank/DDBJ databases">
        <title>Draft Genome Sequence of a Mulberry Tree, Morus notabilis C.K. Schneid.</title>
        <authorList>
            <person name="He N."/>
            <person name="Zhao S."/>
        </authorList>
    </citation>
    <scope>NUCLEOTIDE SEQUENCE</scope>
</reference>
<evidence type="ECO:0000313" key="3">
    <source>
        <dbReference type="Proteomes" id="UP000030645"/>
    </source>
</evidence>
<proteinExistence type="predicted"/>
<sequence>MTYKGLNDFLLLLTTKLVNRLNKNKRPWADHPEEILESIMEQLGFADQVRFRGVYRSWRLIHGIKPNFKFPWIIMYDDKNDDKFPMQLYCLYIPSSRKSYIVKNKVKHECLLMCRLGSRAYNCCGLIFLYRKLECKYRFTYGPTLQALITVYAAHTDMRKNDEIVIESWPSESAKETPYCVFANGTVGSFKDKKWSVLIDSKNIESSDLKLVKYRVRRILPYQRICNKAPGIICDHDDQQIQREANTHGHFGGLISELLKGLDIRTAATGG</sequence>
<keyword evidence="3" id="KW-1185">Reference proteome</keyword>
<name>W9S985_9ROSA</name>
<dbReference type="EMBL" id="KE346271">
    <property type="protein sequence ID" value="EXC31817.1"/>
    <property type="molecule type" value="Genomic_DNA"/>
</dbReference>
<dbReference type="Pfam" id="PF00646">
    <property type="entry name" value="F-box"/>
    <property type="match status" value="1"/>
</dbReference>
<dbReference type="InterPro" id="IPR001810">
    <property type="entry name" value="F-box_dom"/>
</dbReference>
<organism evidence="2 3">
    <name type="scientific">Morus notabilis</name>
    <dbReference type="NCBI Taxonomy" id="981085"/>
    <lineage>
        <taxon>Eukaryota</taxon>
        <taxon>Viridiplantae</taxon>
        <taxon>Streptophyta</taxon>
        <taxon>Embryophyta</taxon>
        <taxon>Tracheophyta</taxon>
        <taxon>Spermatophyta</taxon>
        <taxon>Magnoliopsida</taxon>
        <taxon>eudicotyledons</taxon>
        <taxon>Gunneridae</taxon>
        <taxon>Pentapetalae</taxon>
        <taxon>rosids</taxon>
        <taxon>fabids</taxon>
        <taxon>Rosales</taxon>
        <taxon>Moraceae</taxon>
        <taxon>Moreae</taxon>
        <taxon>Morus</taxon>
    </lineage>
</organism>
<evidence type="ECO:0000313" key="2">
    <source>
        <dbReference type="EMBL" id="EXC31817.1"/>
    </source>
</evidence>
<dbReference type="InterPro" id="IPR036047">
    <property type="entry name" value="F-box-like_dom_sf"/>
</dbReference>